<keyword evidence="4 8" id="KW-0560">Oxidoreductase</keyword>
<name>A0A9W9CWN4_9PEZI</name>
<comment type="caution">
    <text evidence="9">The sequence shown here is derived from an EMBL/GenBank/DDBJ whole genome shotgun (WGS) entry which is preliminary data.</text>
</comment>
<evidence type="ECO:0000256" key="5">
    <source>
        <dbReference type="ARBA" id="ARBA00023004"/>
    </source>
</evidence>
<evidence type="ECO:0000256" key="7">
    <source>
        <dbReference type="PIRSR" id="PIRSR602403-1"/>
    </source>
</evidence>
<dbReference type="Pfam" id="PF00067">
    <property type="entry name" value="p450"/>
    <property type="match status" value="1"/>
</dbReference>
<comment type="similarity">
    <text evidence="2 8">Belongs to the cytochrome P450 family.</text>
</comment>
<organism evidence="9 10">
    <name type="scientific">Gnomoniopsis smithogilvyi</name>
    <dbReference type="NCBI Taxonomy" id="1191159"/>
    <lineage>
        <taxon>Eukaryota</taxon>
        <taxon>Fungi</taxon>
        <taxon>Dikarya</taxon>
        <taxon>Ascomycota</taxon>
        <taxon>Pezizomycotina</taxon>
        <taxon>Sordariomycetes</taxon>
        <taxon>Sordariomycetidae</taxon>
        <taxon>Diaporthales</taxon>
        <taxon>Gnomoniaceae</taxon>
        <taxon>Gnomoniopsis</taxon>
    </lineage>
</organism>
<dbReference type="SUPFAM" id="SSF48264">
    <property type="entry name" value="Cytochrome P450"/>
    <property type="match status" value="1"/>
</dbReference>
<dbReference type="AlphaFoldDB" id="A0A9W9CWN4"/>
<evidence type="ECO:0000256" key="3">
    <source>
        <dbReference type="ARBA" id="ARBA00022723"/>
    </source>
</evidence>
<protein>
    <recommendedName>
        <fullName evidence="11">Cytochrome P450</fullName>
    </recommendedName>
</protein>
<dbReference type="InterPro" id="IPR001128">
    <property type="entry name" value="Cyt_P450"/>
</dbReference>
<dbReference type="PROSITE" id="PS00086">
    <property type="entry name" value="CYTOCHROME_P450"/>
    <property type="match status" value="1"/>
</dbReference>
<dbReference type="PANTHER" id="PTHR46206">
    <property type="entry name" value="CYTOCHROME P450"/>
    <property type="match status" value="1"/>
</dbReference>
<dbReference type="GO" id="GO:0005506">
    <property type="term" value="F:iron ion binding"/>
    <property type="evidence" value="ECO:0007669"/>
    <property type="project" value="InterPro"/>
</dbReference>
<comment type="cofactor">
    <cofactor evidence="1 7">
        <name>heme</name>
        <dbReference type="ChEBI" id="CHEBI:30413"/>
    </cofactor>
</comment>
<dbReference type="PANTHER" id="PTHR46206:SF7">
    <property type="entry name" value="P450, PUTATIVE (EUROFUNG)-RELATED"/>
    <property type="match status" value="1"/>
</dbReference>
<evidence type="ECO:0000313" key="10">
    <source>
        <dbReference type="Proteomes" id="UP001140453"/>
    </source>
</evidence>
<dbReference type="PRINTS" id="PR00465">
    <property type="entry name" value="EP450IV"/>
</dbReference>
<evidence type="ECO:0000256" key="2">
    <source>
        <dbReference type="ARBA" id="ARBA00010617"/>
    </source>
</evidence>
<evidence type="ECO:0000256" key="6">
    <source>
        <dbReference type="ARBA" id="ARBA00023033"/>
    </source>
</evidence>
<keyword evidence="6 8" id="KW-0503">Monooxygenase</keyword>
<dbReference type="EMBL" id="JAPEVB010000004">
    <property type="protein sequence ID" value="KAJ4390066.1"/>
    <property type="molecule type" value="Genomic_DNA"/>
</dbReference>
<keyword evidence="7 8" id="KW-0349">Heme</keyword>
<accession>A0A9W9CWN4</accession>
<dbReference type="GO" id="GO:0016705">
    <property type="term" value="F:oxidoreductase activity, acting on paired donors, with incorporation or reduction of molecular oxygen"/>
    <property type="evidence" value="ECO:0007669"/>
    <property type="project" value="InterPro"/>
</dbReference>
<gene>
    <name evidence="9" type="ORF">N0V93_007539</name>
</gene>
<evidence type="ECO:0000256" key="1">
    <source>
        <dbReference type="ARBA" id="ARBA00001971"/>
    </source>
</evidence>
<dbReference type="CDD" id="cd11041">
    <property type="entry name" value="CYP503A1-like"/>
    <property type="match status" value="1"/>
</dbReference>
<dbReference type="InterPro" id="IPR017972">
    <property type="entry name" value="Cyt_P450_CS"/>
</dbReference>
<keyword evidence="5 7" id="KW-0408">Iron</keyword>
<keyword evidence="10" id="KW-1185">Reference proteome</keyword>
<dbReference type="InterPro" id="IPR036396">
    <property type="entry name" value="Cyt_P450_sf"/>
</dbReference>
<sequence length="523" mass="59580">MAIAEFVSVAGEKLVTQWPFFLMTVLVLGGTWVFQNFFKQDALSKIPLVGSEIRDDGKRKEAFLSGAQSMYGKAYVILKKSMGLCRLPVPRPSPVVMVDPKFLPELRNLPDHVLDFAGAIDEMMHPEYTKAEARRQIIPHVVQRDLTPGLTRLNPTIAEEVDTAFQEELPPCKDWTPVMLNKHLLRIVAKVSGRIFVGPELCRTEEYIDMAINYANQVMNAVIAITDLKESERKAKATSLPEVKELRAREQRGYDFVKPLIEARKKAMKEDPDYQRPDDIMQWVLDDGQKKYGQQSDQELTEIQMGLTFAAIHTTTMSTTNAFYCLAVMPEMITELREEVRAVLKEYGTFTTIALQRMKKLDSFMREVMRCYPLSWGSFQRKVHETVVLSNGQVLPAGCVMEVASYNFMQDPEVVPNGHEFDPLRWYRLREEQELQGMQKASVDAANQMVSVSATSLTFGYGRHACPGRFFAANEIKMIIGRAILDYDFKNVDGSMERIPNILRNEHNIPHPGKELLFKRVAI</sequence>
<evidence type="ECO:0000256" key="8">
    <source>
        <dbReference type="RuleBase" id="RU000461"/>
    </source>
</evidence>
<dbReference type="OrthoDB" id="1844152at2759"/>
<evidence type="ECO:0000313" key="9">
    <source>
        <dbReference type="EMBL" id="KAJ4390066.1"/>
    </source>
</evidence>
<dbReference type="Gene3D" id="1.10.630.10">
    <property type="entry name" value="Cytochrome P450"/>
    <property type="match status" value="1"/>
</dbReference>
<keyword evidence="3 7" id="KW-0479">Metal-binding</keyword>
<evidence type="ECO:0000256" key="4">
    <source>
        <dbReference type="ARBA" id="ARBA00023002"/>
    </source>
</evidence>
<proteinExistence type="inferred from homology"/>
<dbReference type="GO" id="GO:0020037">
    <property type="term" value="F:heme binding"/>
    <property type="evidence" value="ECO:0007669"/>
    <property type="project" value="InterPro"/>
</dbReference>
<dbReference type="Proteomes" id="UP001140453">
    <property type="component" value="Unassembled WGS sequence"/>
</dbReference>
<feature type="binding site" description="axial binding residue" evidence="7">
    <location>
        <position position="466"/>
    </location>
    <ligand>
        <name>heme</name>
        <dbReference type="ChEBI" id="CHEBI:30413"/>
    </ligand>
    <ligandPart>
        <name>Fe</name>
        <dbReference type="ChEBI" id="CHEBI:18248"/>
    </ligandPart>
</feature>
<evidence type="ECO:0008006" key="11">
    <source>
        <dbReference type="Google" id="ProtNLM"/>
    </source>
</evidence>
<dbReference type="InterPro" id="IPR002403">
    <property type="entry name" value="Cyt_P450_E_grp-IV"/>
</dbReference>
<reference evidence="9" key="1">
    <citation type="submission" date="2022-10" db="EMBL/GenBank/DDBJ databases">
        <title>Tapping the CABI collections for fungal endophytes: first genome assemblies for Collariella, Neodidymelliopsis, Ascochyta clinopodiicola, Didymella pomorum, Didymosphaeria variabile, Neocosmospora piperis and Neocucurbitaria cava.</title>
        <authorList>
            <person name="Hill R."/>
        </authorList>
    </citation>
    <scope>NUCLEOTIDE SEQUENCE</scope>
    <source>
        <strain evidence="9">IMI 355082</strain>
    </source>
</reference>
<dbReference type="GO" id="GO:0004497">
    <property type="term" value="F:monooxygenase activity"/>
    <property type="evidence" value="ECO:0007669"/>
    <property type="project" value="UniProtKB-KW"/>
</dbReference>